<dbReference type="EMBL" id="WAJR01000002">
    <property type="protein sequence ID" value="KAB1642386.1"/>
    <property type="molecule type" value="Genomic_DNA"/>
</dbReference>
<name>A0A6N6NNL3_9ACTN</name>
<dbReference type="InterPro" id="IPR037185">
    <property type="entry name" value="EmrE-like"/>
</dbReference>
<keyword evidence="1" id="KW-0812">Transmembrane</keyword>
<dbReference type="SUPFAM" id="SSF103481">
    <property type="entry name" value="Multidrug resistance efflux transporter EmrE"/>
    <property type="match status" value="1"/>
</dbReference>
<organism evidence="2 3">
    <name type="scientific">Ellagibacter isourolithinifaciens</name>
    <dbReference type="NCBI Taxonomy" id="2137581"/>
    <lineage>
        <taxon>Bacteria</taxon>
        <taxon>Bacillati</taxon>
        <taxon>Actinomycetota</taxon>
        <taxon>Coriobacteriia</taxon>
        <taxon>Eggerthellales</taxon>
        <taxon>Eggerthellaceae</taxon>
        <taxon>Ellagibacter</taxon>
    </lineage>
</organism>
<keyword evidence="3" id="KW-1185">Reference proteome</keyword>
<keyword evidence="1" id="KW-1133">Transmembrane helix</keyword>
<protein>
    <submittedName>
        <fullName evidence="2">Uncharacterized protein</fullName>
    </submittedName>
</protein>
<dbReference type="RefSeq" id="WP_158048654.1">
    <property type="nucleotide sequence ID" value="NZ_WAJR01000002.1"/>
</dbReference>
<dbReference type="Proteomes" id="UP000468668">
    <property type="component" value="Unassembled WGS sequence"/>
</dbReference>
<evidence type="ECO:0000313" key="3">
    <source>
        <dbReference type="Proteomes" id="UP000468668"/>
    </source>
</evidence>
<reference evidence="2 3" key="1">
    <citation type="submission" date="2019-09" db="EMBL/GenBank/DDBJ databases">
        <title>Whole genome shotgun sequencing (WGS) of Ellagibacter isourolithinifaciens DSM 104140(T) and Adlercreutzia muris DSM 29508(T).</title>
        <authorList>
            <person name="Stoll D.A."/>
            <person name="Danylec N."/>
            <person name="Huch M."/>
        </authorList>
    </citation>
    <scope>NUCLEOTIDE SEQUENCE [LARGE SCALE GENOMIC DNA]</scope>
    <source>
        <strain evidence="2 3">DSM 104140</strain>
    </source>
</reference>
<evidence type="ECO:0000313" key="2">
    <source>
        <dbReference type="EMBL" id="KAB1642386.1"/>
    </source>
</evidence>
<sequence>MERKHYLKWLSVLCAVLAAFGAGIFAVGYQSLSVGRVATICLLVVAAVVLAWLSRRDRP</sequence>
<comment type="caution">
    <text evidence="2">The sequence shown here is derived from an EMBL/GenBank/DDBJ whole genome shotgun (WGS) entry which is preliminary data.</text>
</comment>
<dbReference type="AlphaFoldDB" id="A0A6N6NNL3"/>
<evidence type="ECO:0000256" key="1">
    <source>
        <dbReference type="SAM" id="Phobius"/>
    </source>
</evidence>
<feature type="transmembrane region" description="Helical" evidence="1">
    <location>
        <begin position="36"/>
        <end position="53"/>
    </location>
</feature>
<dbReference type="GeneID" id="98657051"/>
<gene>
    <name evidence="2" type="ORF">F8C90_01365</name>
</gene>
<dbReference type="OrthoDB" id="3176145at2"/>
<accession>A0A6N6NNL3</accession>
<keyword evidence="1" id="KW-0472">Membrane</keyword>
<proteinExistence type="predicted"/>